<evidence type="ECO:0000313" key="2">
    <source>
        <dbReference type="Proteomes" id="UP000192578"/>
    </source>
</evidence>
<dbReference type="GO" id="GO:0003690">
    <property type="term" value="F:double-stranded DNA binding"/>
    <property type="evidence" value="ECO:0007669"/>
    <property type="project" value="TreeGrafter"/>
</dbReference>
<dbReference type="GO" id="GO:0015074">
    <property type="term" value="P:DNA integration"/>
    <property type="evidence" value="ECO:0007669"/>
    <property type="project" value="TreeGrafter"/>
</dbReference>
<dbReference type="PANTHER" id="PTHR46060">
    <property type="entry name" value="MARINER MOS1 TRANSPOSASE-LIKE PROTEIN"/>
    <property type="match status" value="1"/>
</dbReference>
<dbReference type="GO" id="GO:0000014">
    <property type="term" value="F:single-stranded DNA endodeoxyribonuclease activity"/>
    <property type="evidence" value="ECO:0007669"/>
    <property type="project" value="TreeGrafter"/>
</dbReference>
<dbReference type="InterPro" id="IPR036397">
    <property type="entry name" value="RNaseH_sf"/>
</dbReference>
<keyword evidence="2" id="KW-1185">Reference proteome</keyword>
<gene>
    <name evidence="1" type="ORF">BV898_19794</name>
</gene>
<reference evidence="2" key="1">
    <citation type="submission" date="2017-01" db="EMBL/GenBank/DDBJ databases">
        <title>Comparative genomics of anhydrobiosis in the tardigrade Hypsibius dujardini.</title>
        <authorList>
            <person name="Yoshida Y."/>
            <person name="Koutsovoulos G."/>
            <person name="Laetsch D."/>
            <person name="Stevens L."/>
            <person name="Kumar S."/>
            <person name="Horikawa D."/>
            <person name="Ishino K."/>
            <person name="Komine S."/>
            <person name="Tomita M."/>
            <person name="Blaxter M."/>
            <person name="Arakawa K."/>
        </authorList>
    </citation>
    <scope>NUCLEOTIDE SEQUENCE [LARGE SCALE GENOMIC DNA]</scope>
    <source>
        <strain evidence="2">Z151</strain>
    </source>
</reference>
<dbReference type="GO" id="GO:0000793">
    <property type="term" value="C:condensed chromosome"/>
    <property type="evidence" value="ECO:0007669"/>
    <property type="project" value="TreeGrafter"/>
</dbReference>
<dbReference type="GO" id="GO:0000729">
    <property type="term" value="P:DNA double-strand break processing"/>
    <property type="evidence" value="ECO:0007669"/>
    <property type="project" value="TreeGrafter"/>
</dbReference>
<dbReference type="GO" id="GO:0006303">
    <property type="term" value="P:double-strand break repair via nonhomologous end joining"/>
    <property type="evidence" value="ECO:0007669"/>
    <property type="project" value="TreeGrafter"/>
</dbReference>
<comment type="caution">
    <text evidence="1">The sequence shown here is derived from an EMBL/GenBank/DDBJ whole genome shotgun (WGS) entry which is preliminary data.</text>
</comment>
<dbReference type="Gene3D" id="3.30.420.10">
    <property type="entry name" value="Ribonuclease H-like superfamily/Ribonuclease H"/>
    <property type="match status" value="1"/>
</dbReference>
<dbReference type="GO" id="GO:0044774">
    <property type="term" value="P:mitotic DNA integrity checkpoint signaling"/>
    <property type="evidence" value="ECO:0007669"/>
    <property type="project" value="TreeGrafter"/>
</dbReference>
<dbReference type="PANTHER" id="PTHR46060:SF2">
    <property type="entry name" value="HISTONE-LYSINE N-METHYLTRANSFERASE SETMAR"/>
    <property type="match status" value="1"/>
</dbReference>
<dbReference type="GO" id="GO:0044547">
    <property type="term" value="F:DNA topoisomerase binding"/>
    <property type="evidence" value="ECO:0007669"/>
    <property type="project" value="TreeGrafter"/>
</dbReference>
<dbReference type="Pfam" id="PF01359">
    <property type="entry name" value="Transposase_1"/>
    <property type="match status" value="1"/>
</dbReference>
<evidence type="ECO:0008006" key="3">
    <source>
        <dbReference type="Google" id="ProtNLM"/>
    </source>
</evidence>
<dbReference type="GO" id="GO:0031297">
    <property type="term" value="P:replication fork processing"/>
    <property type="evidence" value="ECO:0007669"/>
    <property type="project" value="TreeGrafter"/>
</dbReference>
<dbReference type="OrthoDB" id="10017160at2759"/>
<dbReference type="GO" id="GO:0003697">
    <property type="term" value="F:single-stranded DNA binding"/>
    <property type="evidence" value="ECO:0007669"/>
    <property type="project" value="TreeGrafter"/>
</dbReference>
<dbReference type="Proteomes" id="UP000192578">
    <property type="component" value="Unassembled WGS sequence"/>
</dbReference>
<dbReference type="AlphaFoldDB" id="A0A9X6NM42"/>
<organism evidence="1 2">
    <name type="scientific">Hypsibius exemplaris</name>
    <name type="common">Freshwater tardigrade</name>
    <dbReference type="NCBI Taxonomy" id="2072580"/>
    <lineage>
        <taxon>Eukaryota</taxon>
        <taxon>Metazoa</taxon>
        <taxon>Ecdysozoa</taxon>
        <taxon>Tardigrada</taxon>
        <taxon>Eutardigrada</taxon>
        <taxon>Parachela</taxon>
        <taxon>Hypsibioidea</taxon>
        <taxon>Hypsibiidae</taxon>
        <taxon>Hypsibius</taxon>
    </lineage>
</organism>
<dbReference type="GO" id="GO:0042800">
    <property type="term" value="F:histone H3K4 methyltransferase activity"/>
    <property type="evidence" value="ECO:0007669"/>
    <property type="project" value="TreeGrafter"/>
</dbReference>
<accession>A0A9X6NM42</accession>
<proteinExistence type="predicted"/>
<dbReference type="InterPro" id="IPR052709">
    <property type="entry name" value="Transposase-MT_Hybrid"/>
</dbReference>
<dbReference type="GO" id="GO:0005634">
    <property type="term" value="C:nucleus"/>
    <property type="evidence" value="ECO:0007669"/>
    <property type="project" value="TreeGrafter"/>
</dbReference>
<name>A0A9X6NM42_HYPEX</name>
<sequence>MVKCCQALRAAIFHDFKNNLLPQECLARLQETFRGDTVPSKRTIQHWFADLRAGRIVLEDRPRCGRRLRAVTPKNVDAVKDFVAEHPHASYAQIRHEVGIGSSTCKTILKRELGLKKICSRWVPHRLTADQKQARLVFAQNLINGFGAEDERRLHEIVTGDEMWGYYYDPLTKRQSMEWVKREDPKPTKVRRSKSVKKTMFIIFFNSAGVVSISKLVPIPGRRTINARFYVNSCLKKLVWKLKKKIKL</sequence>
<dbReference type="InterPro" id="IPR001888">
    <property type="entry name" value="Transposase_1"/>
</dbReference>
<dbReference type="GO" id="GO:0046975">
    <property type="term" value="F:histone H3K36 methyltransferase activity"/>
    <property type="evidence" value="ECO:0007669"/>
    <property type="project" value="TreeGrafter"/>
</dbReference>
<dbReference type="EMBL" id="MTYJ01000749">
    <property type="protein sequence ID" value="OWA55408.1"/>
    <property type="molecule type" value="Genomic_DNA"/>
</dbReference>
<dbReference type="GO" id="GO:0035861">
    <property type="term" value="C:site of double-strand break"/>
    <property type="evidence" value="ECO:0007669"/>
    <property type="project" value="TreeGrafter"/>
</dbReference>
<protein>
    <recommendedName>
        <fullName evidence="3">Mos1 transposase HTH domain-containing protein</fullName>
    </recommendedName>
</protein>
<evidence type="ECO:0000313" key="1">
    <source>
        <dbReference type="EMBL" id="OWA55408.1"/>
    </source>
</evidence>